<dbReference type="Pfam" id="PF13412">
    <property type="entry name" value="HTH_24"/>
    <property type="match status" value="1"/>
</dbReference>
<dbReference type="SUPFAM" id="SSF53067">
    <property type="entry name" value="Actin-like ATPase domain"/>
    <property type="match status" value="1"/>
</dbReference>
<keyword evidence="3" id="KW-1185">Reference proteome</keyword>
<dbReference type="SUPFAM" id="SSF46785">
    <property type="entry name" value="Winged helix' DNA-binding domain"/>
    <property type="match status" value="1"/>
</dbReference>
<dbReference type="EMBL" id="CP115965">
    <property type="protein sequence ID" value="WZW97925.1"/>
    <property type="molecule type" value="Genomic_DNA"/>
</dbReference>
<dbReference type="RefSeq" id="WP_332836162.1">
    <property type="nucleotide sequence ID" value="NZ_JACYOT010000006.1"/>
</dbReference>
<evidence type="ECO:0000313" key="2">
    <source>
        <dbReference type="EMBL" id="WZW97925.1"/>
    </source>
</evidence>
<organism evidence="2 3">
    <name type="scientific">Propioniciclava soli</name>
    <dbReference type="NCBI Taxonomy" id="2775081"/>
    <lineage>
        <taxon>Bacteria</taxon>
        <taxon>Bacillati</taxon>
        <taxon>Actinomycetota</taxon>
        <taxon>Actinomycetes</taxon>
        <taxon>Propionibacteriales</taxon>
        <taxon>Propionibacteriaceae</taxon>
        <taxon>Propioniciclava</taxon>
    </lineage>
</organism>
<evidence type="ECO:0000256" key="1">
    <source>
        <dbReference type="ARBA" id="ARBA00006479"/>
    </source>
</evidence>
<dbReference type="InterPro" id="IPR000600">
    <property type="entry name" value="ROK"/>
</dbReference>
<accession>A0ABZ3C869</accession>
<dbReference type="InterPro" id="IPR043129">
    <property type="entry name" value="ATPase_NBD"/>
</dbReference>
<gene>
    <name evidence="2" type="ORF">PCC79_13660</name>
</gene>
<sequence length="389" mass="39093">MFVGAVAPGSQGSLREANSARIVEAVKAYGRITQVELSSVTGLSAATVSNIVKQLLDQGVVQTRATTRSGRRAQEVSLAASSSLGVGVHIASRSLSVVLADSSMALSGAQRLPLPVEHRSDTTLDRTALLIAELADQVGASMDDIAGVGLAIPTALGAGVRPGLGALTGWIDVDIDQLLAARLQRQVLVVREAEAGAVGETRFGALRGVGVGLFVHVADTVDACLMVGGVPFRGAGSAGALGHVRVEPGGAICRCGGRGCLNTVASAEALAEPLRVSHGPMSLRAIVRAAADGDPGCRQVVADAAAAVGGAVADAATLLAPQRVVIGGDLAATGEVFLAPIREALRSRPVLPRDDGLVVPTEDPQMVARGALALIHDAIGPAAGASSEG</sequence>
<dbReference type="Pfam" id="PF00480">
    <property type="entry name" value="ROK"/>
    <property type="match status" value="1"/>
</dbReference>
<protein>
    <submittedName>
        <fullName evidence="2">ROK family transcriptional regulator</fullName>
    </submittedName>
</protein>
<dbReference type="PANTHER" id="PTHR18964">
    <property type="entry name" value="ROK (REPRESSOR, ORF, KINASE) FAMILY"/>
    <property type="match status" value="1"/>
</dbReference>
<dbReference type="Proteomes" id="UP001434337">
    <property type="component" value="Chromosome"/>
</dbReference>
<proteinExistence type="inferred from homology"/>
<evidence type="ECO:0000313" key="3">
    <source>
        <dbReference type="Proteomes" id="UP001434337"/>
    </source>
</evidence>
<name>A0ABZ3C869_9ACTN</name>
<reference evidence="2 3" key="1">
    <citation type="journal article" date="2023" name="Environ Microbiome">
        <title>A coral-associated actinobacterium mitigates coral bleaching under heat stress.</title>
        <authorList>
            <person name="Li J."/>
            <person name="Zou Y."/>
            <person name="Li Q."/>
            <person name="Zhang J."/>
            <person name="Bourne D.G."/>
            <person name="Lyu Y."/>
            <person name="Liu C."/>
            <person name="Zhang S."/>
        </authorList>
    </citation>
    <scope>NUCLEOTIDE SEQUENCE [LARGE SCALE GENOMIC DNA]</scope>
    <source>
        <strain evidence="2 3">SCSIO 13291</strain>
    </source>
</reference>
<dbReference type="Gene3D" id="3.30.420.40">
    <property type="match status" value="2"/>
</dbReference>
<dbReference type="InterPro" id="IPR036388">
    <property type="entry name" value="WH-like_DNA-bd_sf"/>
</dbReference>
<dbReference type="Gene3D" id="1.10.10.10">
    <property type="entry name" value="Winged helix-like DNA-binding domain superfamily/Winged helix DNA-binding domain"/>
    <property type="match status" value="1"/>
</dbReference>
<dbReference type="InterPro" id="IPR036390">
    <property type="entry name" value="WH_DNA-bd_sf"/>
</dbReference>
<comment type="similarity">
    <text evidence="1">Belongs to the ROK (NagC/XylR) family.</text>
</comment>
<dbReference type="PANTHER" id="PTHR18964:SF173">
    <property type="entry name" value="GLUCOKINASE"/>
    <property type="match status" value="1"/>
</dbReference>